<protein>
    <submittedName>
        <fullName evidence="2">Uncharacterized protein</fullName>
    </submittedName>
</protein>
<keyword evidence="3" id="KW-1185">Reference proteome</keyword>
<dbReference type="RefSeq" id="WP_119631047.1">
    <property type="nucleotide sequence ID" value="NZ_AP017928.1"/>
</dbReference>
<accession>A0A250KVS4</accession>
<dbReference type="Proteomes" id="UP000266313">
    <property type="component" value="Chromosome"/>
</dbReference>
<proteinExistence type="predicted"/>
<name>A0A250KVS4_9GAMM</name>
<dbReference type="EMBL" id="AP017928">
    <property type="protein sequence ID" value="BBA35750.1"/>
    <property type="molecule type" value="Genomic_DNA"/>
</dbReference>
<dbReference type="KEGG" id="mmai:sS8_3813"/>
<evidence type="ECO:0000313" key="3">
    <source>
        <dbReference type="Proteomes" id="UP000266313"/>
    </source>
</evidence>
<gene>
    <name evidence="2" type="ORF">sS8_3813</name>
</gene>
<dbReference type="AlphaFoldDB" id="A0A250KVS4"/>
<organism evidence="2 3">
    <name type="scientific">Methylocaldum marinum</name>
    <dbReference type="NCBI Taxonomy" id="1432792"/>
    <lineage>
        <taxon>Bacteria</taxon>
        <taxon>Pseudomonadati</taxon>
        <taxon>Pseudomonadota</taxon>
        <taxon>Gammaproteobacteria</taxon>
        <taxon>Methylococcales</taxon>
        <taxon>Methylococcaceae</taxon>
        <taxon>Methylocaldum</taxon>
    </lineage>
</organism>
<evidence type="ECO:0000256" key="1">
    <source>
        <dbReference type="SAM" id="SignalP"/>
    </source>
</evidence>
<reference evidence="2 3" key="1">
    <citation type="submission" date="2016-12" db="EMBL/GenBank/DDBJ databases">
        <title>Genome sequencing of Methylocaldum marinum.</title>
        <authorList>
            <person name="Takeuchi M."/>
            <person name="Kamagata Y."/>
            <person name="Hiraoka S."/>
            <person name="Oshima K."/>
            <person name="Hattori M."/>
            <person name="Iwasaki W."/>
        </authorList>
    </citation>
    <scope>NUCLEOTIDE SEQUENCE [LARGE SCALE GENOMIC DNA]</scope>
    <source>
        <strain evidence="2 3">S8</strain>
    </source>
</reference>
<dbReference type="OrthoDB" id="5569359at2"/>
<sequence length="132" mass="14319">MTIRLPRTFLLVLLTLMQVIAPWTHAHTGDETGGFLHVPGLEFFSKTGKATIQADAPPLERDVIIGVQAGFWGEAGKAKLSPSADNEPCLHTAAMTVRHPQLAAHLASIETPRLPPSRFYRVAVPRAPPPNI</sequence>
<feature type="signal peptide" evidence="1">
    <location>
        <begin position="1"/>
        <end position="26"/>
    </location>
</feature>
<keyword evidence="1" id="KW-0732">Signal</keyword>
<feature type="chain" id="PRO_5012196980" evidence="1">
    <location>
        <begin position="27"/>
        <end position="132"/>
    </location>
</feature>
<evidence type="ECO:0000313" key="2">
    <source>
        <dbReference type="EMBL" id="BBA35750.1"/>
    </source>
</evidence>